<dbReference type="Proteomes" id="UP000305401">
    <property type="component" value="Unassembled WGS sequence"/>
</dbReference>
<reference evidence="1" key="1">
    <citation type="submission" date="2019-04" db="EMBL/GenBank/DDBJ databases">
        <title>Microbes associate with the intestines of laboratory mice.</title>
        <authorList>
            <person name="Navarre W."/>
            <person name="Wong E."/>
            <person name="Huang K.C."/>
            <person name="Tropini C."/>
            <person name="Ng K."/>
            <person name="Yu B."/>
        </authorList>
    </citation>
    <scope>NUCLEOTIDE SEQUENCE</scope>
    <source>
        <strain evidence="1">NM86_A22</strain>
    </source>
</reference>
<sequence>MTQQKVTQQNPSGNGIDKQPDSQRPLLRKNYILMIAAGAMIIAGFLLMLGSSSTTEQFNPDIFSTRRIVIGPTIAFLGFIFMGAAIVWLPRKNKEIQ</sequence>
<accession>A0AC61S3B7</accession>
<keyword evidence="2" id="KW-1185">Reference proteome</keyword>
<gene>
    <name evidence="1" type="ORF">E5990_09580</name>
</gene>
<protein>
    <submittedName>
        <fullName evidence="1">DUF3098 domain-containing protein</fullName>
    </submittedName>
</protein>
<evidence type="ECO:0000313" key="1">
    <source>
        <dbReference type="EMBL" id="THG44876.1"/>
    </source>
</evidence>
<dbReference type="EMBL" id="SSTG01000153">
    <property type="protein sequence ID" value="THG44876.1"/>
    <property type="molecule type" value="Genomic_DNA"/>
</dbReference>
<comment type="caution">
    <text evidence="1">The sequence shown here is derived from an EMBL/GenBank/DDBJ whole genome shotgun (WGS) entry which is preliminary data.</text>
</comment>
<evidence type="ECO:0000313" key="2">
    <source>
        <dbReference type="Proteomes" id="UP000305401"/>
    </source>
</evidence>
<name>A0AC61S3B7_9BACT</name>
<organism evidence="1 2">
    <name type="scientific">Muribaculum caecicola</name>
    <dbReference type="NCBI Taxonomy" id="3038144"/>
    <lineage>
        <taxon>Bacteria</taxon>
        <taxon>Pseudomonadati</taxon>
        <taxon>Bacteroidota</taxon>
        <taxon>Bacteroidia</taxon>
        <taxon>Bacteroidales</taxon>
        <taxon>Muribaculaceae</taxon>
        <taxon>Muribaculum</taxon>
    </lineage>
</organism>
<proteinExistence type="predicted"/>